<dbReference type="AlphaFoldDB" id="A0A8T4IFG5"/>
<proteinExistence type="predicted"/>
<comment type="caution">
    <text evidence="2">The sequence shown here is derived from an EMBL/GenBank/DDBJ whole genome shotgun (WGS) entry which is preliminary data.</text>
</comment>
<sequence length="136" mass="15217">MLTTWELIQYDYVVRPLNPIRLSDYNEMRSEAMKADKVATDSGRLRPAKGGTMAANGGSVSETQEMVDAGYGQSGGRAYTPDGDEARVPKPKFHMDKAKNFAEREKPRFLKIMFEDGDDGATSRQEIARTLIKFYG</sequence>
<dbReference type="Proteomes" id="UP000676996">
    <property type="component" value="Unassembled WGS sequence"/>
</dbReference>
<dbReference type="EMBL" id="JAGRQC010000001">
    <property type="protein sequence ID" value="MBR0551795.1"/>
    <property type="molecule type" value="Genomic_DNA"/>
</dbReference>
<keyword evidence="3" id="KW-1185">Reference proteome</keyword>
<dbReference type="RefSeq" id="WP_284053057.1">
    <property type="nucleotide sequence ID" value="NZ_JAGRQC010000001.1"/>
</dbReference>
<evidence type="ECO:0000313" key="2">
    <source>
        <dbReference type="EMBL" id="MBR0551795.1"/>
    </source>
</evidence>
<name>A0A8T4IFG5_9SPHN</name>
<reference evidence="2" key="1">
    <citation type="submission" date="2021-04" db="EMBL/GenBank/DDBJ databases">
        <title>Ouciella asimina sp. nov., isolated from the surface seawater in the hydrothermal field of Okinawa Trough.</title>
        <authorList>
            <person name="Shuang W."/>
        </authorList>
    </citation>
    <scope>NUCLEOTIDE SEQUENCE</scope>
    <source>
        <strain evidence="2">LXI357</strain>
    </source>
</reference>
<evidence type="ECO:0000313" key="3">
    <source>
        <dbReference type="Proteomes" id="UP000676996"/>
    </source>
</evidence>
<accession>A0A8T4IFG5</accession>
<protein>
    <submittedName>
        <fullName evidence="2">Uncharacterized protein</fullName>
    </submittedName>
</protein>
<feature type="region of interest" description="Disordered" evidence="1">
    <location>
        <begin position="34"/>
        <end position="90"/>
    </location>
</feature>
<organism evidence="2 3">
    <name type="scientific">Stakelama marina</name>
    <dbReference type="NCBI Taxonomy" id="2826939"/>
    <lineage>
        <taxon>Bacteria</taxon>
        <taxon>Pseudomonadati</taxon>
        <taxon>Pseudomonadota</taxon>
        <taxon>Alphaproteobacteria</taxon>
        <taxon>Sphingomonadales</taxon>
        <taxon>Sphingomonadaceae</taxon>
        <taxon>Stakelama</taxon>
    </lineage>
</organism>
<evidence type="ECO:0000256" key="1">
    <source>
        <dbReference type="SAM" id="MobiDB-lite"/>
    </source>
</evidence>
<gene>
    <name evidence="2" type="ORF">J7S20_04665</name>
</gene>